<comment type="caution">
    <text evidence="1">The sequence shown here is derived from an EMBL/GenBank/DDBJ whole genome shotgun (WGS) entry which is preliminary data.</text>
</comment>
<organism evidence="1 2">
    <name type="scientific">candidate division CPR2 bacterium GW2011_GWC1_41_48</name>
    <dbReference type="NCBI Taxonomy" id="1618344"/>
    <lineage>
        <taxon>Bacteria</taxon>
        <taxon>Bacteria division CPR2</taxon>
    </lineage>
</organism>
<gene>
    <name evidence="1" type="ORF">UU65_C0001G0178</name>
</gene>
<reference evidence="1 2" key="1">
    <citation type="journal article" date="2015" name="Nature">
        <title>rRNA introns, odd ribosomes, and small enigmatic genomes across a large radiation of phyla.</title>
        <authorList>
            <person name="Brown C.T."/>
            <person name="Hug L.A."/>
            <person name="Thomas B.C."/>
            <person name="Sharon I."/>
            <person name="Castelle C.J."/>
            <person name="Singh A."/>
            <person name="Wilkins M.J."/>
            <person name="Williams K.H."/>
            <person name="Banfield J.F."/>
        </authorList>
    </citation>
    <scope>NUCLEOTIDE SEQUENCE [LARGE SCALE GENOMIC DNA]</scope>
</reference>
<sequence>MGKERLKTGLKKQVNETKTISNYPLDTVDIPIVDYEYNHSKEFAMETSTTNVLDRPGVFTNGASVPKNTEFATGKRSFELPFSPRQSFNSLVQTFSERQVDNRIHYTGYRHVGHF</sequence>
<proteinExistence type="predicted"/>
<evidence type="ECO:0000313" key="2">
    <source>
        <dbReference type="Proteomes" id="UP000033869"/>
    </source>
</evidence>
<name>A0A0G0Z9Q9_UNCC2</name>
<accession>A0A0G0Z9Q9</accession>
<protein>
    <submittedName>
        <fullName evidence="1">Uncharacterized protein</fullName>
    </submittedName>
</protein>
<evidence type="ECO:0000313" key="1">
    <source>
        <dbReference type="EMBL" id="KKS09773.1"/>
    </source>
</evidence>
<dbReference type="AlphaFoldDB" id="A0A0G0Z9Q9"/>
<dbReference type="Proteomes" id="UP000033869">
    <property type="component" value="Unassembled WGS sequence"/>
</dbReference>
<dbReference type="EMBL" id="LCBL01000001">
    <property type="protein sequence ID" value="KKS09773.1"/>
    <property type="molecule type" value="Genomic_DNA"/>
</dbReference>